<keyword evidence="3" id="KW-0268">Exocytosis</keyword>
<keyword evidence="4" id="KW-0677">Repeat</keyword>
<feature type="compositionally biased region" description="Basic and acidic residues" evidence="7">
    <location>
        <begin position="191"/>
        <end position="215"/>
    </location>
</feature>
<feature type="compositionally biased region" description="Polar residues" evidence="7">
    <location>
        <begin position="361"/>
        <end position="370"/>
    </location>
</feature>
<dbReference type="GO" id="GO:0031267">
    <property type="term" value="F:small GTPase binding"/>
    <property type="evidence" value="ECO:0007669"/>
    <property type="project" value="InterPro"/>
</dbReference>
<dbReference type="Proteomes" id="UP001295444">
    <property type="component" value="Chromosome 01"/>
</dbReference>
<feature type="compositionally biased region" description="Low complexity" evidence="7">
    <location>
        <begin position="2371"/>
        <end position="2381"/>
    </location>
</feature>
<feature type="region of interest" description="Disordered" evidence="7">
    <location>
        <begin position="352"/>
        <end position="497"/>
    </location>
</feature>
<dbReference type="GO" id="GO:0006887">
    <property type="term" value="P:exocytosis"/>
    <property type="evidence" value="ECO:0007669"/>
    <property type="project" value="UniProtKB-KW"/>
</dbReference>
<dbReference type="GO" id="GO:0070382">
    <property type="term" value="C:exocytic vesicle"/>
    <property type="evidence" value="ECO:0007669"/>
    <property type="project" value="TreeGrafter"/>
</dbReference>
<dbReference type="PANTHER" id="PTHR45716:SF5">
    <property type="entry name" value="SYNAPTOTAGMIN-LIKE PROTEIN 2"/>
    <property type="match status" value="1"/>
</dbReference>
<feature type="domain" description="RabBD" evidence="9">
    <location>
        <begin position="1"/>
        <end position="57"/>
    </location>
</feature>
<reference evidence="10" key="1">
    <citation type="submission" date="2022-03" db="EMBL/GenBank/DDBJ databases">
        <authorList>
            <person name="Alioto T."/>
            <person name="Alioto T."/>
            <person name="Gomez Garrido J."/>
        </authorList>
    </citation>
    <scope>NUCLEOTIDE SEQUENCE</scope>
</reference>
<proteinExistence type="predicted"/>
<dbReference type="GO" id="GO:0006886">
    <property type="term" value="P:intracellular protein transport"/>
    <property type="evidence" value="ECO:0007669"/>
    <property type="project" value="InterPro"/>
</dbReference>
<feature type="region of interest" description="Disordered" evidence="7">
    <location>
        <begin position="269"/>
        <end position="316"/>
    </location>
</feature>
<evidence type="ECO:0000256" key="2">
    <source>
        <dbReference type="ARBA" id="ARBA00022475"/>
    </source>
</evidence>
<keyword evidence="11" id="KW-1185">Reference proteome</keyword>
<dbReference type="PROSITE" id="PS50916">
    <property type="entry name" value="RABBD"/>
    <property type="match status" value="1"/>
</dbReference>
<keyword evidence="2" id="KW-1003">Cell membrane</keyword>
<feature type="region of interest" description="Disordered" evidence="7">
    <location>
        <begin position="151"/>
        <end position="247"/>
    </location>
</feature>
<dbReference type="FunFam" id="2.60.40.150:FF:000006">
    <property type="entry name" value="Synaptotagmin-like 5, isoform CRA_a"/>
    <property type="match status" value="1"/>
</dbReference>
<feature type="domain" description="C2" evidence="8">
    <location>
        <begin position="2543"/>
        <end position="2672"/>
    </location>
</feature>
<name>A0AAD1R7Z0_PELCU</name>
<feature type="region of interest" description="Disordered" evidence="7">
    <location>
        <begin position="1795"/>
        <end position="1823"/>
    </location>
</feature>
<feature type="compositionally biased region" description="Polar residues" evidence="7">
    <location>
        <begin position="408"/>
        <end position="420"/>
    </location>
</feature>
<feature type="region of interest" description="Disordered" evidence="7">
    <location>
        <begin position="745"/>
        <end position="788"/>
    </location>
</feature>
<evidence type="ECO:0000313" key="10">
    <source>
        <dbReference type="EMBL" id="CAH2225703.1"/>
    </source>
</evidence>
<evidence type="ECO:0000256" key="4">
    <source>
        <dbReference type="ARBA" id="ARBA00022737"/>
    </source>
</evidence>
<feature type="domain" description="C2" evidence="8">
    <location>
        <begin position="2406"/>
        <end position="2528"/>
    </location>
</feature>
<feature type="compositionally biased region" description="Basic and acidic residues" evidence="7">
    <location>
        <begin position="2212"/>
        <end position="2223"/>
    </location>
</feature>
<feature type="compositionally biased region" description="Polar residues" evidence="7">
    <location>
        <begin position="470"/>
        <end position="480"/>
    </location>
</feature>
<dbReference type="GO" id="GO:0005886">
    <property type="term" value="C:plasma membrane"/>
    <property type="evidence" value="ECO:0007669"/>
    <property type="project" value="UniProtKB-SubCell"/>
</dbReference>
<dbReference type="Gene3D" id="2.60.40.150">
    <property type="entry name" value="C2 domain"/>
    <property type="match status" value="2"/>
</dbReference>
<evidence type="ECO:0000256" key="1">
    <source>
        <dbReference type="ARBA" id="ARBA00004236"/>
    </source>
</evidence>
<dbReference type="PROSITE" id="PS50004">
    <property type="entry name" value="C2"/>
    <property type="match status" value="2"/>
</dbReference>
<dbReference type="InterPro" id="IPR000008">
    <property type="entry name" value="C2_dom"/>
</dbReference>
<feature type="compositionally biased region" description="Basic and acidic residues" evidence="7">
    <location>
        <begin position="425"/>
        <end position="456"/>
    </location>
</feature>
<evidence type="ECO:0000256" key="6">
    <source>
        <dbReference type="ARBA" id="ARBA00072164"/>
    </source>
</evidence>
<feature type="region of interest" description="Disordered" evidence="7">
    <location>
        <begin position="512"/>
        <end position="531"/>
    </location>
</feature>
<dbReference type="InterPro" id="IPR035892">
    <property type="entry name" value="C2_domain_sf"/>
</dbReference>
<dbReference type="CDD" id="cd08393">
    <property type="entry name" value="C2A_SLP-1_2"/>
    <property type="match status" value="1"/>
</dbReference>
<evidence type="ECO:0000256" key="7">
    <source>
        <dbReference type="SAM" id="MobiDB-lite"/>
    </source>
</evidence>
<gene>
    <name evidence="10" type="ORF">PECUL_23A053915</name>
</gene>
<dbReference type="FunFam" id="2.60.40.150:FF:000040">
    <property type="entry name" value="synaptotagmin-like protein 2 isoform X2"/>
    <property type="match status" value="1"/>
</dbReference>
<dbReference type="Pfam" id="PF00168">
    <property type="entry name" value="C2"/>
    <property type="match status" value="2"/>
</dbReference>
<feature type="compositionally biased region" description="Basic and acidic residues" evidence="7">
    <location>
        <begin position="746"/>
        <end position="761"/>
    </location>
</feature>
<feature type="region of interest" description="Disordered" evidence="7">
    <location>
        <begin position="690"/>
        <end position="713"/>
    </location>
</feature>
<keyword evidence="5" id="KW-0472">Membrane</keyword>
<evidence type="ECO:0000256" key="3">
    <source>
        <dbReference type="ARBA" id="ARBA00022483"/>
    </source>
</evidence>
<dbReference type="Gene3D" id="6.10.250.3000">
    <property type="match status" value="1"/>
</dbReference>
<dbReference type="PANTHER" id="PTHR45716">
    <property type="entry name" value="BITESIZE, ISOFORM I"/>
    <property type="match status" value="1"/>
</dbReference>
<feature type="region of interest" description="Disordered" evidence="7">
    <location>
        <begin position="2347"/>
        <end position="2381"/>
    </location>
</feature>
<feature type="compositionally biased region" description="Basic and acidic residues" evidence="7">
    <location>
        <begin position="1795"/>
        <end position="1812"/>
    </location>
</feature>
<dbReference type="SMART" id="SM00239">
    <property type="entry name" value="C2"/>
    <property type="match status" value="2"/>
</dbReference>
<comment type="subcellular location">
    <subcellularLocation>
        <location evidence="1">Cell membrane</location>
    </subcellularLocation>
</comment>
<protein>
    <recommendedName>
        <fullName evidence="6">Synaptotagmin-like protein 2</fullName>
    </recommendedName>
</protein>
<evidence type="ECO:0000256" key="5">
    <source>
        <dbReference type="ARBA" id="ARBA00023136"/>
    </source>
</evidence>
<evidence type="ECO:0000259" key="8">
    <source>
        <dbReference type="PROSITE" id="PS50004"/>
    </source>
</evidence>
<dbReference type="InterPro" id="IPR010911">
    <property type="entry name" value="Rab_BD"/>
</dbReference>
<evidence type="ECO:0000259" key="9">
    <source>
        <dbReference type="PROSITE" id="PS50916"/>
    </source>
</evidence>
<sequence>MIDLSFLTETEQEAILQVLQRDADLKKVEEERVRHLQDAVEDESELKYKTGQWFYEAKSKRHRDKIHGADLVRASIRKRKKPTTIAELGMSNKNRAKKSWVNSVNKDLFIPPELYGVMEGPEEVLEELKQAKVETNQSARKVSFLTPDVEKNTLNNGLASPAKQRKNPFNSENAEDVADEQIPPLENGTESVKDLPKNGPEHLYADVKKSPKTPEFDMEAPPMEPRHNGQVGTPLQFGKSYGGSGKKAYVASNPVSSAEDINILFNKQLNNPESDASNPMDVPPFVPGWRKPNRLEGDEVWRPSSNLMEPKSEGGIERLQSSNFKIMSLKDRINDVSMEVKSNPSQFESLKNFWNAEGRSPPTQERNVSPSKVLRRSRQDPQNKNSGDMAEDLILPNYEDLSEEDQTSNKVATWLAQTSALYEDDPMHSNEDREEVNEKTVEVKKSEAKQKLKDEEFSSSLQKLIDEASQDAQFPETNVEPQVHDMEEKSNKIEPNERMFYDRIVQLTHDSVNDRPTSFTPGKPQTLLPDGTQSELEEIMEKTKVPPRRGQEDYISSLNKLQASEPLHDSGNIYENDQPSEEILPEMAAPAESSFKIGFENLMENDEFAPVPENLQETDEVIEKTRVGKNDTGEFISALQKLEMEAATTGQADSENFEEQTRSVVEEEIIKDAVETQKSSGDFRDRLLQLEEKLAEDSDEPNRDQNDSVEVPEDFATDEIKVSQFPNKEVFISKKVYSSIEFMPTTEKDEQASSTDKKPEIESPEVSKPSVDSKQGKPAQVAIPNETDSFRPDKYTIEVMKAKDESISKVLDWFNRSYETIDDDATRVNMLETESEKTEPPLDISRDLTRVEVGKNVEHLEHVTNVKDVKYDHDPPSVVEQSQAMDYQKFDTNAHVQADILNDGLQTPVNLDGTSVLNRDPVNEKMSNLDDAETLAVSGDQQILHDADQAESGVQIQDMKKDHYKIKNEDLQTMIQPINLSQENVSLVNIHATDVTEPVPGFLNQQNEETLLVWRKPGILEKHESLEKPLSYDVKAPISIQTSISDLKLEGEIGSPSVVTEAILKENKIDIPKEIPVTIDFNSSLIEHYDNESQETGPLVKSVTDVTEQVPVLLDPQNEEVSVAWQKPGIFEKCESLEHPIMNNKTRAPSTVQDKSDLELAEDRKSLSVSTKPVINDNKSVVSPTEIPVTLELDGTTRKGGLIDTNDNGSLVTFEKVIVEDDEHPPSVSQLKSFWEKSKLENPKDKKQGANLSNIKTSQFAVKQASSTQSLMSEDLYEDRWSTKDPSSKFRKRHTLHNFFEKEHTAETVHKPSLRSMSVSDGASKASDMQMPSTFHSVRSFWNVGNNSQSITPDSLKSNKLVFSKEKGRNILLGIEDNDSTPQTASQVHMVIPLKNVLESKVIVSKKPDKIENEPKLENPLSEESPLSSDRKIDTFYPMTVPQEENGYFSDKNVEQEFNIGKPKIVAEFGSTVLQSQNLTADSVFDEPNLKDQSALTGAKEIQEVIENPVIIKPRQSSFSLRLQALYNQYSESRTRSGELTEEDTVLASNELLNEGCSTNLSAGSLNTNDLPNQSNSASLNYMTNTYISPNRPIVIEVSSKKAQIKESEPKACQNQEKALPKLPEPTPSVKLVSEVIIKSNVPKKTELSEFSINLNKLRRELSEESTSISENQPLENRNVDGKIQLSEGKGNEEGVHLEAKEIVEKESKSYPFDTDLVKLSTEYCLPASRKISQEQKTLDNKTQTCTSQSNLKEVQNGEKLLSQEVDEVVEKSHNLRSVDAFNVGLSKLAKESRDLESSESTNFKENKREVSSTENNSDNAGEIIVDEKIEQTVSHRDNFSDFHAGLQKLYEESLDVAASVDEKPEDLTIYDKTKFGDDSMNVSAHISPMNNVNSQSSFLPDEDTNSEFQSVVLSVSTKQCSENDESLSQLENLERSGNLTVKSSMEVSQAYIPQKTRLIEIKSSQNDSVFSSSTNLPPIVLKTSLTEIVHDPVSKSDVSNKVSQASEVSASIPDLVNCNRNIEESNNMPQRQSRKEIVEKIEKPVILPRTQFNYFESGLLKLYNETMDPSKCLQATESINKHIHENTQQDAQNICKEGISLSADFKSPNSKDAEENVGSYDTNLVEEKKFDERFTDVKDKEVDEHIEKTTAPTRESFAKSLEKLQKEAMNDEEAKCIGNTALFEPNGFEAEPRPSVSLEYAVSETPPVGDKTLESRSSDRRLGRNLSQNGEKSTVFEDQFESTLITSSRSSTPINQSNSSLRRSTLELFLETPYRREMSKSVDFVLTGYITSEGGKKYEEEMPDLKENLELEAPLVPTDIEVQESQFSNPEKLKQMSKSVPAFLHEETDGRDTDSASENSFQSGKHKKSPSSLTNLSGSSGMASMSSVSGSVMSIYSGDFGNVDIKGNIQFAIDYVDQLKEFHVFVSQCKDLAIGDVKRQRSDPYVKSYLLPEKAKMGKRKTAVKKKTLNPAYNEILRYKIDKAALQTQRLNISVWHNDVLGRNSFLGEVEIALDKWDWNNKQMNWYPLQPRTPAAGIGLEKRGEMRLSLKYVPEPSPGVKTSQTGEVHIWIKDGSQLPMLRGNKINSFVKCTILPDTSRKSRQKTRTVDKTPNPVFNHTMVYDGFKEEDLREACVELTVWDHNKLTNHFLGGLRIGLGTGKSYGTAVDWMDSNAEEAALWEKMIKSSNTWIEGVLPLRMLKMAKLAK</sequence>
<feature type="compositionally biased region" description="Basic and acidic residues" evidence="7">
    <location>
        <begin position="482"/>
        <end position="497"/>
    </location>
</feature>
<feature type="region of interest" description="Disordered" evidence="7">
    <location>
        <begin position="2202"/>
        <end position="2236"/>
    </location>
</feature>
<dbReference type="InterPro" id="IPR043567">
    <property type="entry name" value="SYTL1-5_C2B"/>
</dbReference>
<accession>A0AAD1R7Z0</accession>
<feature type="compositionally biased region" description="Basic and acidic residues" evidence="7">
    <location>
        <begin position="690"/>
        <end position="706"/>
    </location>
</feature>
<dbReference type="EMBL" id="OW240912">
    <property type="protein sequence ID" value="CAH2225703.1"/>
    <property type="molecule type" value="Genomic_DNA"/>
</dbReference>
<dbReference type="SUPFAM" id="SSF49562">
    <property type="entry name" value="C2 domain (Calcium/lipid-binding domain, CaLB)"/>
    <property type="match status" value="2"/>
</dbReference>
<organism evidence="10 11">
    <name type="scientific">Pelobates cultripes</name>
    <name type="common">Western spadefoot toad</name>
    <dbReference type="NCBI Taxonomy" id="61616"/>
    <lineage>
        <taxon>Eukaryota</taxon>
        <taxon>Metazoa</taxon>
        <taxon>Chordata</taxon>
        <taxon>Craniata</taxon>
        <taxon>Vertebrata</taxon>
        <taxon>Euteleostomi</taxon>
        <taxon>Amphibia</taxon>
        <taxon>Batrachia</taxon>
        <taxon>Anura</taxon>
        <taxon>Pelobatoidea</taxon>
        <taxon>Pelobatidae</taxon>
        <taxon>Pelobates</taxon>
    </lineage>
</organism>
<dbReference type="CDD" id="cd04020">
    <property type="entry name" value="C2B_SLP_1-2-3-4"/>
    <property type="match status" value="1"/>
</dbReference>
<evidence type="ECO:0000313" key="11">
    <source>
        <dbReference type="Proteomes" id="UP001295444"/>
    </source>
</evidence>
<dbReference type="GO" id="GO:0042043">
    <property type="term" value="F:neurexin family protein binding"/>
    <property type="evidence" value="ECO:0007669"/>
    <property type="project" value="TreeGrafter"/>
</dbReference>